<dbReference type="CDD" id="cd14824">
    <property type="entry name" value="Longin"/>
    <property type="match status" value="1"/>
</dbReference>
<keyword evidence="20" id="KW-1185">Reference proteome</keyword>
<keyword evidence="3" id="KW-0813">Transport</keyword>
<accession>A0A812CXN7</accession>
<evidence type="ECO:0000256" key="3">
    <source>
        <dbReference type="ARBA" id="ARBA00022448"/>
    </source>
</evidence>
<evidence type="ECO:0000256" key="11">
    <source>
        <dbReference type="ARBA" id="ARBA00037863"/>
    </source>
</evidence>
<protein>
    <recommendedName>
        <fullName evidence="13">Vesicle-associated membrane protein 7</fullName>
    </recommendedName>
    <alternativeName>
        <fullName evidence="14">Synaptobrevin-like protein 1</fullName>
    </alternativeName>
</protein>
<dbReference type="GO" id="GO:0030658">
    <property type="term" value="C:transport vesicle membrane"/>
    <property type="evidence" value="ECO:0007669"/>
    <property type="project" value="UniProtKB-SubCell"/>
</dbReference>
<keyword evidence="5" id="KW-0653">Protein transport</keyword>
<dbReference type="InterPro" id="IPR051097">
    <property type="entry name" value="Synaptobrevin-like_transport"/>
</dbReference>
<sequence length="241" mass="27604">MIFLNKKKGKKHSPNKKNKFYAEELHSMVTTRGSTVLARYAMCAGNFTEVTEQILTRIPPEDGKLTYSHGNYLFHYVSEDHIIYLCITDDEFERAKAFMFLNDIKKKFQVQYGQRARTALPYAMNSEFSRALSLQMRYYSDVKNNDQLLKVEEHVDELMEILVRDIDQIADRGERLELLVDKAQDLSVNAVSFKKSSVNLARSLWWKNLKICVIIVIVVVLILYGVVSAACGGASWPSCTS</sequence>
<dbReference type="PANTHER" id="PTHR21136:SF179">
    <property type="entry name" value="VESICLE ASSOCIATED MEMBRANE PROTEIN 7-RELATED"/>
    <property type="match status" value="1"/>
</dbReference>
<organism evidence="19 20">
    <name type="scientific">Acanthosepion pharaonis</name>
    <name type="common">Pharaoh cuttlefish</name>
    <name type="synonym">Sepia pharaonis</name>
    <dbReference type="NCBI Taxonomy" id="158019"/>
    <lineage>
        <taxon>Eukaryota</taxon>
        <taxon>Metazoa</taxon>
        <taxon>Spiralia</taxon>
        <taxon>Lophotrochozoa</taxon>
        <taxon>Mollusca</taxon>
        <taxon>Cephalopoda</taxon>
        <taxon>Coleoidea</taxon>
        <taxon>Decapodiformes</taxon>
        <taxon>Sepiida</taxon>
        <taxon>Sepiina</taxon>
        <taxon>Sepiidae</taxon>
        <taxon>Acanthosepion</taxon>
    </lineage>
</organism>
<keyword evidence="7 16" id="KW-0472">Membrane</keyword>
<evidence type="ECO:0000256" key="12">
    <source>
        <dbReference type="ARBA" id="ARBA00037875"/>
    </source>
</evidence>
<dbReference type="InterPro" id="IPR011012">
    <property type="entry name" value="Longin-like_dom_sf"/>
</dbReference>
<evidence type="ECO:0000256" key="10">
    <source>
        <dbReference type="ARBA" id="ARBA00037845"/>
    </source>
</evidence>
<dbReference type="Proteomes" id="UP000597762">
    <property type="component" value="Unassembled WGS sequence"/>
</dbReference>
<evidence type="ECO:0000256" key="2">
    <source>
        <dbReference type="ARBA" id="ARBA00008025"/>
    </source>
</evidence>
<dbReference type="PROSITE" id="PS50859">
    <property type="entry name" value="LONGIN"/>
    <property type="match status" value="1"/>
</dbReference>
<dbReference type="PANTHER" id="PTHR21136">
    <property type="entry name" value="SNARE PROTEINS"/>
    <property type="match status" value="1"/>
</dbReference>
<proteinExistence type="inferred from homology"/>
<comment type="similarity">
    <text evidence="2">Belongs to the synaptobrevin family.</text>
</comment>
<dbReference type="Pfam" id="PF13774">
    <property type="entry name" value="Longin"/>
    <property type="match status" value="1"/>
</dbReference>
<dbReference type="FunFam" id="3.30.450.50:FF:000015">
    <property type="entry name" value="Synaptobrevin 2 isoform 1"/>
    <property type="match status" value="1"/>
</dbReference>
<feature type="domain" description="V-SNARE coiled-coil homology" evidence="18">
    <location>
        <begin position="147"/>
        <end position="207"/>
    </location>
</feature>
<evidence type="ECO:0000259" key="17">
    <source>
        <dbReference type="PROSITE" id="PS50859"/>
    </source>
</evidence>
<name>A0A812CXN7_ACAPH</name>
<dbReference type="GO" id="GO:0006906">
    <property type="term" value="P:vesicle fusion"/>
    <property type="evidence" value="ECO:0007669"/>
    <property type="project" value="TreeGrafter"/>
</dbReference>
<dbReference type="SMART" id="SM01270">
    <property type="entry name" value="Longin"/>
    <property type="match status" value="1"/>
</dbReference>
<dbReference type="InterPro" id="IPR042855">
    <property type="entry name" value="V_SNARE_CC"/>
</dbReference>
<evidence type="ECO:0000256" key="16">
    <source>
        <dbReference type="SAM" id="Phobius"/>
    </source>
</evidence>
<evidence type="ECO:0000256" key="7">
    <source>
        <dbReference type="ARBA" id="ARBA00023136"/>
    </source>
</evidence>
<evidence type="ECO:0000256" key="5">
    <source>
        <dbReference type="ARBA" id="ARBA00022927"/>
    </source>
</evidence>
<feature type="domain" description="Longin" evidence="17">
    <location>
        <begin position="29"/>
        <end position="132"/>
    </location>
</feature>
<comment type="caution">
    <text evidence="19">The sequence shown here is derived from an EMBL/GenBank/DDBJ whole genome shotgun (WGS) entry which is preliminary data.</text>
</comment>
<dbReference type="Gene3D" id="1.20.5.110">
    <property type="match status" value="1"/>
</dbReference>
<dbReference type="GO" id="GO:0006887">
    <property type="term" value="P:exocytosis"/>
    <property type="evidence" value="ECO:0007669"/>
    <property type="project" value="TreeGrafter"/>
</dbReference>
<dbReference type="PROSITE" id="PS50892">
    <property type="entry name" value="V_SNARE"/>
    <property type="match status" value="1"/>
</dbReference>
<gene>
    <name evidence="19" type="ORF">SPHA_42079</name>
</gene>
<dbReference type="AlphaFoldDB" id="A0A812CXN7"/>
<evidence type="ECO:0000256" key="6">
    <source>
        <dbReference type="ARBA" id="ARBA00022989"/>
    </source>
</evidence>
<keyword evidence="4 16" id="KW-0812">Transmembrane</keyword>
<dbReference type="OrthoDB" id="248747at2759"/>
<dbReference type="GO" id="GO:0000149">
    <property type="term" value="F:SNARE binding"/>
    <property type="evidence" value="ECO:0007669"/>
    <property type="project" value="TreeGrafter"/>
</dbReference>
<dbReference type="GO" id="GO:0005484">
    <property type="term" value="F:SNAP receptor activity"/>
    <property type="evidence" value="ECO:0007669"/>
    <property type="project" value="TreeGrafter"/>
</dbReference>
<dbReference type="GO" id="GO:0005765">
    <property type="term" value="C:lysosomal membrane"/>
    <property type="evidence" value="ECO:0007669"/>
    <property type="project" value="UniProtKB-SubCell"/>
</dbReference>
<evidence type="ECO:0000256" key="8">
    <source>
        <dbReference type="ARBA" id="ARBA00037801"/>
    </source>
</evidence>
<evidence type="ECO:0000256" key="15">
    <source>
        <dbReference type="PROSITE-ProRule" id="PRU00290"/>
    </source>
</evidence>
<evidence type="ECO:0000313" key="19">
    <source>
        <dbReference type="EMBL" id="CAE1280008.1"/>
    </source>
</evidence>
<evidence type="ECO:0000313" key="20">
    <source>
        <dbReference type="Proteomes" id="UP000597762"/>
    </source>
</evidence>
<evidence type="ECO:0000259" key="18">
    <source>
        <dbReference type="PROSITE" id="PS50892"/>
    </source>
</evidence>
<dbReference type="Pfam" id="PF00957">
    <property type="entry name" value="Synaptobrevin"/>
    <property type="match status" value="1"/>
</dbReference>
<reference evidence="19" key="1">
    <citation type="submission" date="2021-01" db="EMBL/GenBank/DDBJ databases">
        <authorList>
            <person name="Li R."/>
            <person name="Bekaert M."/>
        </authorList>
    </citation>
    <scope>NUCLEOTIDE SEQUENCE</scope>
    <source>
        <strain evidence="19">Farmed</strain>
    </source>
</reference>
<dbReference type="GO" id="GO:0031201">
    <property type="term" value="C:SNARE complex"/>
    <property type="evidence" value="ECO:0007669"/>
    <property type="project" value="TreeGrafter"/>
</dbReference>
<dbReference type="GO" id="GO:0031902">
    <property type="term" value="C:late endosome membrane"/>
    <property type="evidence" value="ECO:0007669"/>
    <property type="project" value="UniProtKB-SubCell"/>
</dbReference>
<evidence type="ECO:0000256" key="1">
    <source>
        <dbReference type="ARBA" id="ARBA00004163"/>
    </source>
</evidence>
<dbReference type="SUPFAM" id="SSF64356">
    <property type="entry name" value="SNARE-like"/>
    <property type="match status" value="1"/>
</dbReference>
<dbReference type="GO" id="GO:0005794">
    <property type="term" value="C:Golgi apparatus"/>
    <property type="evidence" value="ECO:0007669"/>
    <property type="project" value="UniProtKB-SubCell"/>
</dbReference>
<comment type="subcellular location">
    <subcellularLocation>
        <location evidence="12">Cytoplasmic vesicle</location>
        <location evidence="12">Phagosome membrane</location>
        <topology evidence="12">Single-pass type IV membrane protein</topology>
    </subcellularLocation>
    <subcellularLocation>
        <location evidence="9">Cytoplasmic vesicle</location>
        <location evidence="9">Secretory vesicle membrane</location>
        <topology evidence="9">Single-pass type IV membrane protein</topology>
    </subcellularLocation>
    <subcellularLocation>
        <location evidence="1">Endoplasmic reticulum membrane</location>
        <topology evidence="1">Single-pass type IV membrane protein</topology>
    </subcellularLocation>
    <subcellularLocation>
        <location evidence="8">Golgi apparatus</location>
        <location evidence="8">trans-Golgi network membrane</location>
        <topology evidence="8">Single-pass type IV membrane protein</topology>
    </subcellularLocation>
    <subcellularLocation>
        <location evidence="10">Late endosome membrane</location>
        <topology evidence="10">Single-pass type IV membrane protein</topology>
    </subcellularLocation>
    <subcellularLocation>
        <location evidence="11">Lysosome membrane</location>
        <topology evidence="11">Single-pass type IV membrane protein</topology>
    </subcellularLocation>
</comment>
<dbReference type="GO" id="GO:0030670">
    <property type="term" value="C:phagocytic vesicle membrane"/>
    <property type="evidence" value="ECO:0007669"/>
    <property type="project" value="UniProtKB-SubCell"/>
</dbReference>
<dbReference type="PRINTS" id="PR00219">
    <property type="entry name" value="SYNAPTOBREVN"/>
</dbReference>
<evidence type="ECO:0000256" key="9">
    <source>
        <dbReference type="ARBA" id="ARBA00037803"/>
    </source>
</evidence>
<dbReference type="Gene3D" id="3.30.450.50">
    <property type="entry name" value="Longin domain"/>
    <property type="match status" value="1"/>
</dbReference>
<dbReference type="SUPFAM" id="SSF58038">
    <property type="entry name" value="SNARE fusion complex"/>
    <property type="match status" value="1"/>
</dbReference>
<evidence type="ECO:0000256" key="14">
    <source>
        <dbReference type="ARBA" id="ARBA00042194"/>
    </source>
</evidence>
<dbReference type="FunFam" id="1.20.5.110:FF:000004">
    <property type="entry name" value="Vesicle-associated membrane protein 7"/>
    <property type="match status" value="1"/>
</dbReference>
<dbReference type="EMBL" id="CAHIKZ030002036">
    <property type="protein sequence ID" value="CAE1280008.1"/>
    <property type="molecule type" value="Genomic_DNA"/>
</dbReference>
<keyword evidence="6 16" id="KW-1133">Transmembrane helix</keyword>
<keyword evidence="15" id="KW-0175">Coiled coil</keyword>
<dbReference type="InterPro" id="IPR010908">
    <property type="entry name" value="Longin_dom"/>
</dbReference>
<dbReference type="GO" id="GO:0005789">
    <property type="term" value="C:endoplasmic reticulum membrane"/>
    <property type="evidence" value="ECO:0007669"/>
    <property type="project" value="UniProtKB-SubCell"/>
</dbReference>
<evidence type="ECO:0000256" key="4">
    <source>
        <dbReference type="ARBA" id="ARBA00022692"/>
    </source>
</evidence>
<dbReference type="GO" id="GO:0015031">
    <property type="term" value="P:protein transport"/>
    <property type="evidence" value="ECO:0007669"/>
    <property type="project" value="UniProtKB-KW"/>
</dbReference>
<dbReference type="InterPro" id="IPR001388">
    <property type="entry name" value="Synaptobrevin-like"/>
</dbReference>
<feature type="transmembrane region" description="Helical" evidence="16">
    <location>
        <begin position="211"/>
        <end position="236"/>
    </location>
</feature>
<evidence type="ECO:0000256" key="13">
    <source>
        <dbReference type="ARBA" id="ARBA00039269"/>
    </source>
</evidence>